<protein>
    <submittedName>
        <fullName evidence="1">Uncharacterized protein</fullName>
    </submittedName>
</protein>
<gene>
    <name evidence="1" type="ORF">Tco_0857782</name>
</gene>
<proteinExistence type="predicted"/>
<comment type="caution">
    <text evidence="1">The sequence shown here is derived from an EMBL/GenBank/DDBJ whole genome shotgun (WGS) entry which is preliminary data.</text>
</comment>
<dbReference type="EMBL" id="BQNB010013011">
    <property type="protein sequence ID" value="GJT10740.1"/>
    <property type="molecule type" value="Genomic_DNA"/>
</dbReference>
<dbReference type="Proteomes" id="UP001151760">
    <property type="component" value="Unassembled WGS sequence"/>
</dbReference>
<evidence type="ECO:0000313" key="2">
    <source>
        <dbReference type="Proteomes" id="UP001151760"/>
    </source>
</evidence>
<evidence type="ECO:0000313" key="1">
    <source>
        <dbReference type="EMBL" id="GJT10740.1"/>
    </source>
</evidence>
<reference evidence="1" key="2">
    <citation type="submission" date="2022-01" db="EMBL/GenBank/DDBJ databases">
        <authorList>
            <person name="Yamashiro T."/>
            <person name="Shiraishi A."/>
            <person name="Satake H."/>
            <person name="Nakayama K."/>
        </authorList>
    </citation>
    <scope>NUCLEOTIDE SEQUENCE</scope>
</reference>
<accession>A0ABQ5B785</accession>
<sequence>MEIARSEYTEGFEYFLRIQVRKARIERNKYTEGLGTLEDQEEGRKPNKYTIGMGTFRDQAERIAGHF</sequence>
<organism evidence="1 2">
    <name type="scientific">Tanacetum coccineum</name>
    <dbReference type="NCBI Taxonomy" id="301880"/>
    <lineage>
        <taxon>Eukaryota</taxon>
        <taxon>Viridiplantae</taxon>
        <taxon>Streptophyta</taxon>
        <taxon>Embryophyta</taxon>
        <taxon>Tracheophyta</taxon>
        <taxon>Spermatophyta</taxon>
        <taxon>Magnoliopsida</taxon>
        <taxon>eudicotyledons</taxon>
        <taxon>Gunneridae</taxon>
        <taxon>Pentapetalae</taxon>
        <taxon>asterids</taxon>
        <taxon>campanulids</taxon>
        <taxon>Asterales</taxon>
        <taxon>Asteraceae</taxon>
        <taxon>Asteroideae</taxon>
        <taxon>Anthemideae</taxon>
        <taxon>Anthemidinae</taxon>
        <taxon>Tanacetum</taxon>
    </lineage>
</organism>
<keyword evidence="2" id="KW-1185">Reference proteome</keyword>
<name>A0ABQ5B785_9ASTR</name>
<reference evidence="1" key="1">
    <citation type="journal article" date="2022" name="Int. J. Mol. Sci.">
        <title>Draft Genome of Tanacetum Coccineum: Genomic Comparison of Closely Related Tanacetum-Family Plants.</title>
        <authorList>
            <person name="Yamashiro T."/>
            <person name="Shiraishi A."/>
            <person name="Nakayama K."/>
            <person name="Satake H."/>
        </authorList>
    </citation>
    <scope>NUCLEOTIDE SEQUENCE</scope>
</reference>